<keyword evidence="3" id="KW-1185">Reference proteome</keyword>
<protein>
    <submittedName>
        <fullName evidence="2">Uncharacterized protein</fullName>
    </submittedName>
</protein>
<name>A0AAV2PQ76_MEGNR</name>
<dbReference type="AlphaFoldDB" id="A0AAV2PQ76"/>
<dbReference type="Proteomes" id="UP001497623">
    <property type="component" value="Unassembled WGS sequence"/>
</dbReference>
<sequence>MYVHGSSAFRYLRIRAKITGCRESALYSEKYLIPGDLGLASGNFQYLLELSSGIERGQHVFHVTRAEENKHGVHTHVNKAFNESIAMGTGLGCGQVHSYLPEAFGATLCTPYRPHHARDANGNHTFRVYAPNTKDVTANYPVPPQETTDLNWKPFIPWLIIHYFNLRSWESRAQGMALVCTLGMYLVYLLFKSRRVTRHYTTQEQERADGRIV</sequence>
<keyword evidence="1" id="KW-1133">Transmembrane helix</keyword>
<reference evidence="2 3" key="1">
    <citation type="submission" date="2024-05" db="EMBL/GenBank/DDBJ databases">
        <authorList>
            <person name="Wallberg A."/>
        </authorList>
    </citation>
    <scope>NUCLEOTIDE SEQUENCE [LARGE SCALE GENOMIC DNA]</scope>
</reference>
<evidence type="ECO:0000256" key="1">
    <source>
        <dbReference type="SAM" id="Phobius"/>
    </source>
</evidence>
<evidence type="ECO:0000313" key="3">
    <source>
        <dbReference type="Proteomes" id="UP001497623"/>
    </source>
</evidence>
<proteinExistence type="predicted"/>
<keyword evidence="1" id="KW-0472">Membrane</keyword>
<evidence type="ECO:0000313" key="2">
    <source>
        <dbReference type="EMBL" id="CAL4062992.1"/>
    </source>
</evidence>
<gene>
    <name evidence="2" type="ORF">MNOR_LOCUS3007</name>
</gene>
<comment type="caution">
    <text evidence="2">The sequence shown here is derived from an EMBL/GenBank/DDBJ whole genome shotgun (WGS) entry which is preliminary data.</text>
</comment>
<feature type="transmembrane region" description="Helical" evidence="1">
    <location>
        <begin position="173"/>
        <end position="191"/>
    </location>
</feature>
<organism evidence="2 3">
    <name type="scientific">Meganyctiphanes norvegica</name>
    <name type="common">Northern krill</name>
    <name type="synonym">Thysanopoda norvegica</name>
    <dbReference type="NCBI Taxonomy" id="48144"/>
    <lineage>
        <taxon>Eukaryota</taxon>
        <taxon>Metazoa</taxon>
        <taxon>Ecdysozoa</taxon>
        <taxon>Arthropoda</taxon>
        <taxon>Crustacea</taxon>
        <taxon>Multicrustacea</taxon>
        <taxon>Malacostraca</taxon>
        <taxon>Eumalacostraca</taxon>
        <taxon>Eucarida</taxon>
        <taxon>Euphausiacea</taxon>
        <taxon>Euphausiidae</taxon>
        <taxon>Meganyctiphanes</taxon>
    </lineage>
</organism>
<accession>A0AAV2PQ76</accession>
<keyword evidence="1" id="KW-0812">Transmembrane</keyword>
<dbReference type="EMBL" id="CAXKWB010000982">
    <property type="protein sequence ID" value="CAL4062992.1"/>
    <property type="molecule type" value="Genomic_DNA"/>
</dbReference>